<dbReference type="EMBL" id="FOXQ01000004">
    <property type="protein sequence ID" value="SFQ01196.1"/>
    <property type="molecule type" value="Genomic_DNA"/>
</dbReference>
<dbReference type="CDD" id="cd07436">
    <property type="entry name" value="PHP_PolX"/>
    <property type="match status" value="1"/>
</dbReference>
<dbReference type="InterPro" id="IPR002054">
    <property type="entry name" value="DNA-dir_DNA_pol_X"/>
</dbReference>
<dbReference type="SUPFAM" id="SSF47802">
    <property type="entry name" value="DNA polymerase beta, N-terminal domain-like"/>
    <property type="match status" value="1"/>
</dbReference>
<dbReference type="InterPro" id="IPR043519">
    <property type="entry name" value="NT_sf"/>
</dbReference>
<dbReference type="PANTHER" id="PTHR36928">
    <property type="entry name" value="PHOSPHATASE YCDX-RELATED"/>
    <property type="match status" value="1"/>
</dbReference>
<keyword evidence="4" id="KW-1185">Reference proteome</keyword>
<dbReference type="InterPro" id="IPR022311">
    <property type="entry name" value="PolX-like"/>
</dbReference>
<dbReference type="STRING" id="1465490.SAMN05444277_104147"/>
<dbReference type="OrthoDB" id="9808747at2"/>
<evidence type="ECO:0000259" key="2">
    <source>
        <dbReference type="SMART" id="SM00483"/>
    </source>
</evidence>
<dbReference type="Pfam" id="PF02811">
    <property type="entry name" value="PHP"/>
    <property type="match status" value="1"/>
</dbReference>
<dbReference type="SUPFAM" id="SSF89550">
    <property type="entry name" value="PHP domain-like"/>
    <property type="match status" value="1"/>
</dbReference>
<dbReference type="InterPro" id="IPR047967">
    <property type="entry name" value="PolX_PHP"/>
</dbReference>
<feature type="domain" description="Polymerase/histidinol phosphatase N-terminal" evidence="1">
    <location>
        <begin position="323"/>
        <end position="402"/>
    </location>
</feature>
<dbReference type="SUPFAM" id="SSF81301">
    <property type="entry name" value="Nucleotidyltransferase"/>
    <property type="match status" value="1"/>
</dbReference>
<dbReference type="GO" id="GO:0003887">
    <property type="term" value="F:DNA-directed DNA polymerase activity"/>
    <property type="evidence" value="ECO:0007669"/>
    <property type="project" value="InterPro"/>
</dbReference>
<dbReference type="Pfam" id="PF14716">
    <property type="entry name" value="HHH_8"/>
    <property type="match status" value="1"/>
</dbReference>
<dbReference type="InterPro" id="IPR010996">
    <property type="entry name" value="HHH_MUS81"/>
</dbReference>
<dbReference type="Gene3D" id="1.10.150.20">
    <property type="entry name" value="5' to 3' exonuclease, C-terminal subdomain"/>
    <property type="match status" value="1"/>
</dbReference>
<dbReference type="FunFam" id="3.20.20.140:FF:000047">
    <property type="entry name" value="PHP domain-containing protein"/>
    <property type="match status" value="1"/>
</dbReference>
<accession>A0A1I5V2L4</accession>
<dbReference type="InterPro" id="IPR050243">
    <property type="entry name" value="PHP_phosphatase"/>
</dbReference>
<dbReference type="GO" id="GO:0008270">
    <property type="term" value="F:zinc ion binding"/>
    <property type="evidence" value="ECO:0007669"/>
    <property type="project" value="TreeGrafter"/>
</dbReference>
<dbReference type="SMART" id="SM00483">
    <property type="entry name" value="POLXc"/>
    <property type="match status" value="1"/>
</dbReference>
<evidence type="ECO:0000259" key="1">
    <source>
        <dbReference type="SMART" id="SM00481"/>
    </source>
</evidence>
<sequence length="562" mass="63101">MTADNSFIADQFSLLAKLTDVHGGNSFKAKAYSAAAFTIDKLPQQLAEIPAEKYATIKGIGDSAAKKIVEILETGEITDLTRLIEKTPPGVLQMMNIKGIGPKKVTVIWKEMGIETVGELLYACNENRLTLYKGFGEKTQKSIQEAIEYFLDNIGSYLYAQVEKLADELDGILKNNFSGYRFFSTGIFRRQMETIDKLEWVTNAPAALLQEYLLQHNFVTEKLDAATSVFQGKEENILLYFYHAEEEKIFQRLFETSCSEGFLEEWNKKALTGQSFFYTSEEEIFEQARLQFVPPYLREAVTIIEKAATNNLPAIIQPTDIKAIIHSHSKWSDGNNTIEEMANAAIKSGLEYLVISDHSKTAVYANGLTAERLKAQHAEIDELNEKLKPFKIFKSIESDILGDGSLDYDDDVLASFDIVIASVHSNLKMNEEKAMMRLLNAIKNPFTSILGHCTGRLLLSRAGYPVNHKQIIDACAVHNVVVELNANPRRLDMDWRYLDYCTQKNVLISINPDAHSVKAFQHTKYGVLAAQKAGITAAQNLSSFPLNAFESFLKIQQAKRGR</sequence>
<dbReference type="PIRSF" id="PIRSF005047">
    <property type="entry name" value="UCP005047_YshC"/>
    <property type="match status" value="1"/>
</dbReference>
<dbReference type="InterPro" id="IPR027421">
    <property type="entry name" value="DNA_pol_lamdba_lyase_dom_sf"/>
</dbReference>
<reference evidence="3 4" key="1">
    <citation type="submission" date="2016-10" db="EMBL/GenBank/DDBJ databases">
        <authorList>
            <person name="de Groot N.N."/>
        </authorList>
    </citation>
    <scope>NUCLEOTIDE SEQUENCE [LARGE SCALE GENOMIC DNA]</scope>
    <source>
        <strain evidence="3 4">DSM 28286</strain>
    </source>
</reference>
<dbReference type="Proteomes" id="UP000199031">
    <property type="component" value="Unassembled WGS sequence"/>
</dbReference>
<gene>
    <name evidence="3" type="ORF">SAMN05444277_104147</name>
</gene>
<organism evidence="3 4">
    <name type="scientific">Parafilimonas terrae</name>
    <dbReference type="NCBI Taxonomy" id="1465490"/>
    <lineage>
        <taxon>Bacteria</taxon>
        <taxon>Pseudomonadati</taxon>
        <taxon>Bacteroidota</taxon>
        <taxon>Chitinophagia</taxon>
        <taxon>Chitinophagales</taxon>
        <taxon>Chitinophagaceae</taxon>
        <taxon>Parafilimonas</taxon>
    </lineage>
</organism>
<evidence type="ECO:0000313" key="3">
    <source>
        <dbReference type="EMBL" id="SFQ01196.1"/>
    </source>
</evidence>
<dbReference type="SUPFAM" id="SSF47781">
    <property type="entry name" value="RuvA domain 2-like"/>
    <property type="match status" value="1"/>
</dbReference>
<dbReference type="InterPro" id="IPR003141">
    <property type="entry name" value="Pol/His_phosphatase_N"/>
</dbReference>
<dbReference type="AlphaFoldDB" id="A0A1I5V2L4"/>
<protein>
    <submittedName>
        <fullName evidence="3">DNA polymerase (Family 10)</fullName>
    </submittedName>
</protein>
<dbReference type="Gene3D" id="3.20.20.140">
    <property type="entry name" value="Metal-dependent hydrolases"/>
    <property type="match status" value="1"/>
</dbReference>
<dbReference type="InterPro" id="IPR010994">
    <property type="entry name" value="RuvA_2-like"/>
</dbReference>
<dbReference type="Pfam" id="PF14520">
    <property type="entry name" value="HHH_5"/>
    <property type="match status" value="1"/>
</dbReference>
<proteinExistence type="predicted"/>
<dbReference type="Gene3D" id="1.10.150.110">
    <property type="entry name" value="DNA polymerase beta, N-terminal domain-like"/>
    <property type="match status" value="1"/>
</dbReference>
<dbReference type="RefSeq" id="WP_090657379.1">
    <property type="nucleotide sequence ID" value="NZ_FOXQ01000004.1"/>
</dbReference>
<dbReference type="InterPro" id="IPR016195">
    <property type="entry name" value="Pol/histidinol_Pase-like"/>
</dbReference>
<dbReference type="GO" id="GO:0003677">
    <property type="term" value="F:DNA binding"/>
    <property type="evidence" value="ECO:0007669"/>
    <property type="project" value="InterPro"/>
</dbReference>
<dbReference type="GO" id="GO:0042578">
    <property type="term" value="F:phosphoric ester hydrolase activity"/>
    <property type="evidence" value="ECO:0007669"/>
    <property type="project" value="TreeGrafter"/>
</dbReference>
<evidence type="ECO:0000313" key="4">
    <source>
        <dbReference type="Proteomes" id="UP000199031"/>
    </source>
</evidence>
<dbReference type="PANTHER" id="PTHR36928:SF1">
    <property type="entry name" value="PHOSPHATASE YCDX-RELATED"/>
    <property type="match status" value="1"/>
</dbReference>
<dbReference type="SMART" id="SM00481">
    <property type="entry name" value="POLIIIAc"/>
    <property type="match status" value="1"/>
</dbReference>
<feature type="domain" description="DNA-directed DNA polymerase X" evidence="2">
    <location>
        <begin position="2"/>
        <end position="299"/>
    </location>
</feature>
<name>A0A1I5V2L4_9BACT</name>
<dbReference type="InterPro" id="IPR004013">
    <property type="entry name" value="PHP_dom"/>
</dbReference>
<dbReference type="GO" id="GO:0005829">
    <property type="term" value="C:cytosol"/>
    <property type="evidence" value="ECO:0007669"/>
    <property type="project" value="TreeGrafter"/>
</dbReference>